<evidence type="ECO:0000313" key="6">
    <source>
        <dbReference type="Proteomes" id="UP000695022"/>
    </source>
</evidence>
<evidence type="ECO:0000256" key="3">
    <source>
        <dbReference type="SAM" id="MobiDB-lite"/>
    </source>
</evidence>
<dbReference type="SMART" id="SM00326">
    <property type="entry name" value="SH3"/>
    <property type="match status" value="1"/>
</dbReference>
<dbReference type="InterPro" id="IPR047271">
    <property type="entry name" value="Ephexin-like"/>
</dbReference>
<feature type="region of interest" description="Disordered" evidence="3">
    <location>
        <begin position="1"/>
        <end position="56"/>
    </location>
</feature>
<dbReference type="Pfam" id="PF07653">
    <property type="entry name" value="SH3_2"/>
    <property type="match status" value="1"/>
</dbReference>
<organism evidence="6 7">
    <name type="scientific">Priapulus caudatus</name>
    <name type="common">Priapulid worm</name>
    <dbReference type="NCBI Taxonomy" id="37621"/>
    <lineage>
        <taxon>Eukaryota</taxon>
        <taxon>Metazoa</taxon>
        <taxon>Ecdysozoa</taxon>
        <taxon>Scalidophora</taxon>
        <taxon>Priapulida</taxon>
        <taxon>Priapulimorpha</taxon>
        <taxon>Priapulimorphida</taxon>
        <taxon>Priapulidae</taxon>
        <taxon>Priapulus</taxon>
    </lineage>
</organism>
<keyword evidence="1 2" id="KW-0728">SH3 domain</keyword>
<evidence type="ECO:0000313" key="7">
    <source>
        <dbReference type="RefSeq" id="XP_014668301.1"/>
    </source>
</evidence>
<evidence type="ECO:0000259" key="4">
    <source>
        <dbReference type="PROSITE" id="PS50002"/>
    </source>
</evidence>
<feature type="region of interest" description="Disordered" evidence="3">
    <location>
        <begin position="356"/>
        <end position="381"/>
    </location>
</feature>
<dbReference type="InterPro" id="IPR011993">
    <property type="entry name" value="PH-like_dom_sf"/>
</dbReference>
<proteinExistence type="predicted"/>
<feature type="compositionally biased region" description="Basic and acidic residues" evidence="3">
    <location>
        <begin position="554"/>
        <end position="575"/>
    </location>
</feature>
<name>A0ABM1E7Y0_PRICU</name>
<gene>
    <name evidence="7 8" type="primary">LOC106809650</name>
</gene>
<feature type="region of interest" description="Disordered" evidence="3">
    <location>
        <begin position="302"/>
        <end position="329"/>
    </location>
</feature>
<feature type="compositionally biased region" description="Low complexity" evidence="3">
    <location>
        <begin position="1"/>
        <end position="16"/>
    </location>
</feature>
<dbReference type="PROSITE" id="PS50002">
    <property type="entry name" value="SH3"/>
    <property type="match status" value="1"/>
</dbReference>
<dbReference type="PANTHER" id="PTHR12845">
    <property type="entry name" value="GUANINE NUCLEOTIDE EXCHANGE FACTOR"/>
    <property type="match status" value="1"/>
</dbReference>
<feature type="region of interest" description="Disordered" evidence="3">
    <location>
        <begin position="79"/>
        <end position="122"/>
    </location>
</feature>
<feature type="compositionally biased region" description="Acidic residues" evidence="3">
    <location>
        <begin position="1246"/>
        <end position="1255"/>
    </location>
</feature>
<dbReference type="RefSeq" id="XP_014668302.1">
    <property type="nucleotide sequence ID" value="XM_014812816.1"/>
</dbReference>
<dbReference type="InterPro" id="IPR035899">
    <property type="entry name" value="DBL_dom_sf"/>
</dbReference>
<dbReference type="InterPro" id="IPR001452">
    <property type="entry name" value="SH3_domain"/>
</dbReference>
<dbReference type="Proteomes" id="UP000695022">
    <property type="component" value="Unplaced"/>
</dbReference>
<evidence type="ECO:0000256" key="2">
    <source>
        <dbReference type="PROSITE-ProRule" id="PRU00192"/>
    </source>
</evidence>
<feature type="region of interest" description="Disordered" evidence="3">
    <location>
        <begin position="554"/>
        <end position="594"/>
    </location>
</feature>
<dbReference type="RefSeq" id="XP_014668301.1">
    <property type="nucleotide sequence ID" value="XM_014812815.1"/>
</dbReference>
<dbReference type="SUPFAM" id="SSF50044">
    <property type="entry name" value="SH3-domain"/>
    <property type="match status" value="1"/>
</dbReference>
<feature type="compositionally biased region" description="Basic and acidic residues" evidence="3">
    <location>
        <begin position="94"/>
        <end position="108"/>
    </location>
</feature>
<feature type="region of interest" description="Disordered" evidence="3">
    <location>
        <begin position="1149"/>
        <end position="1255"/>
    </location>
</feature>
<dbReference type="InterPro" id="IPR047270">
    <property type="entry name" value="PH_ephexin"/>
</dbReference>
<feature type="compositionally biased region" description="Polar residues" evidence="3">
    <location>
        <begin position="1054"/>
        <end position="1071"/>
    </location>
</feature>
<accession>A0ABM1E7Y0</accession>
<feature type="compositionally biased region" description="Polar residues" evidence="3">
    <location>
        <begin position="976"/>
        <end position="985"/>
    </location>
</feature>
<dbReference type="GeneID" id="106809650"/>
<dbReference type="Pfam" id="PF00621">
    <property type="entry name" value="RhoGEF"/>
    <property type="match status" value="1"/>
</dbReference>
<dbReference type="PROSITE" id="PS50010">
    <property type="entry name" value="DH_2"/>
    <property type="match status" value="1"/>
</dbReference>
<dbReference type="SUPFAM" id="SSF48065">
    <property type="entry name" value="DBL homology domain (DH-domain)"/>
    <property type="match status" value="1"/>
</dbReference>
<evidence type="ECO:0000259" key="5">
    <source>
        <dbReference type="PROSITE" id="PS50010"/>
    </source>
</evidence>
<dbReference type="CDD" id="cd01221">
    <property type="entry name" value="PH_ephexin"/>
    <property type="match status" value="1"/>
</dbReference>
<feature type="compositionally biased region" description="Basic and acidic residues" evidence="3">
    <location>
        <begin position="1158"/>
        <end position="1171"/>
    </location>
</feature>
<feature type="compositionally biased region" description="Basic residues" evidence="3">
    <location>
        <begin position="576"/>
        <end position="591"/>
    </location>
</feature>
<feature type="compositionally biased region" description="Low complexity" evidence="3">
    <location>
        <begin position="1072"/>
        <end position="1105"/>
    </location>
</feature>
<reference evidence="7 8" key="1">
    <citation type="submission" date="2025-05" db="UniProtKB">
        <authorList>
            <consortium name="RefSeq"/>
        </authorList>
    </citation>
    <scope>IDENTIFICATION</scope>
</reference>
<feature type="region of interest" description="Disordered" evidence="3">
    <location>
        <begin position="207"/>
        <end position="229"/>
    </location>
</feature>
<sequence>MSQCLPTTLPSLNTTSAGPQAAKSSRGDRKPIVLPKPRHLLGGAQRLSTGVTRTKAPAVLPKPKHLASRLSFRARNGFARRSTARRQSGRKRKPEVGGKRETCGEREPSVGSAASAERRSEIASIPRGNVASCIHSLLSITDRRDPQHPVRIQKEQAMLCCYQKCEVSPTGYGHGPPAAEPAADASVEASRGDDVLLPVDAEELSVGETNSADVTPVPKPRRKLCAPAQKGTADDAKSWDLYGEILAEMTCDGKVDDGKRDGMSLAVGKSEEFREVVSGDVKIACLPSRESERVDLFHDDHITEAPIPDEPPDDSPALPPACEDGSSVDSTYHSVTVVNVDYDDVTSFSSALGLTADDDNDDGSALSAIPPTDDSVVSPPTHTNVAAVGYYPGYVDDHYETVGTHDGLQPTSESDSDNVDYCDIDEGFDTTASQHMTRNPDSDDDDIYIDIEDTSDRKASSRPGDDAYRPWASLYTTSTTNTDPIETDPVYSDIADATPLSMAFSLDHLADYGMDCGERTTRRGGAKRKNFSDPGFRDLNMVIRGTLVEIREERREDECDIGPVDKCDNSDDNRSKPPRRTRPVRNNRRHSCPIPVSHSGPVLLQIYDSDTENDWQQCGQHFPDDLTELSENEPATYDPYTPGVGHGDPAHVNRVAMCQPVGALVVAPQRATWYCDIDIDNHNHHVALRAQAMKHSKSEQHLEILGMPRSGMRQRAKSSVNLWEKDDDKTKSKKSLGDRFRTLFKNKEKLNATNRDNQYASRNTGSATKQQVDDVSYCSTNIISAPMPLYIPQFGTQPPQRPPPSLAPTTRLANILQSDEALGKFKVHLRTDEAAVAPTPAFACKPELLPRKPIVKPPLPLPRKPLRPQLAECGPRTESPDNNIVMPIITADDSDIRISYCNISHCGKKGPTTERGYSLTNEALLGGSRRSSFDAGRVWKRKTSEDVLAQRAVELYESSERYCRLPYVNVRHDVTNDASKTTTQKALPPPLPRRNNNMRPSASESQLNAKVQSLTNAVTDVTVVDEMTTRAPPPLPKRNIMTIPINSNLVVCTTPSPKTNDGSSCQPKRQGSSASASSCDSANLSVSRASSNTSSSSDARSRLSLPRTESQNSGSSADSAVGMTTGTPPLYIVSNSSVENWHSSMQQAKSLGSLCDGNEERERGNHPRSHGDLPSCEPISQMINVDQKTYPDHGRATRPRAQRRSDSIGSRSASESSVQRDSPTATNLSSSSSTRLSSAAEKTYTSEDEDLSDDDDYISARGIRKENRDSRFHCEPLYQYYHEDTRRRNSSGDEDDIYETYGCSPAHDDSDLVEEVFEEAVASYTSVREEDTSIKIQRSLWCELPEVKKSGLLNLISDKELKLQESMFEVIASEASYLRSLNILINNFLLAPEFELKSASCVVTSSDKHHLFSNIVAVRDVSEKVMNDLENRWKENLLISEISDIIARHASSSFDVYIKYCSNTTYQERTLSNLKKSNPSFLEALRRLESVPESEGLSMHSFMLLPMQRITRLPLLLEAVKSRVDTDSAKFKTICKTLVELKKIVSACNEGSRKMDRMEQLCHISSQLDFKIKKLPLVSSSRWLVKKGDVTRIIPAAAAKLTFGMRRQLTQTITLFLFNDVLLVAKKKGEGNYMVIDSAWRTFLEARHIEDLDSYARLPKGVPSSCKYVIELVMFENHAGKHDEMIISFNSENECMRWMDVLNTEHQQANGEKIYELWDCPQVQIVHKYVAQQPDELSLEVKDVVNVTRKLHDGWYEGEKLSDGERGWFPANHVEEMVNSHVRAKNLRSRHRLLTETHAYVEKQLKGREVGGRIKQQPVANFVL</sequence>
<dbReference type="InterPro" id="IPR000219">
    <property type="entry name" value="DH_dom"/>
</dbReference>
<feature type="compositionally biased region" description="Polar residues" evidence="3">
    <location>
        <begin position="1207"/>
        <end position="1221"/>
    </location>
</feature>
<feature type="region of interest" description="Disordered" evidence="3">
    <location>
        <begin position="401"/>
        <end position="420"/>
    </location>
</feature>
<dbReference type="InterPro" id="IPR036028">
    <property type="entry name" value="SH3-like_dom_sf"/>
</dbReference>
<dbReference type="SUPFAM" id="SSF50729">
    <property type="entry name" value="PH domain-like"/>
    <property type="match status" value="1"/>
</dbReference>
<feature type="domain" description="SH3" evidence="4">
    <location>
        <begin position="1718"/>
        <end position="1779"/>
    </location>
</feature>
<protein>
    <submittedName>
        <fullName evidence="7 8">Uncharacterized protein LOC106809650</fullName>
    </submittedName>
</protein>
<dbReference type="PANTHER" id="PTHR12845:SF5">
    <property type="entry name" value="EPHEXIN, ISOFORM D"/>
    <property type="match status" value="1"/>
</dbReference>
<evidence type="ECO:0000256" key="1">
    <source>
        <dbReference type="ARBA" id="ARBA00022443"/>
    </source>
</evidence>
<feature type="compositionally biased region" description="Basic residues" evidence="3">
    <location>
        <begin position="82"/>
        <end position="93"/>
    </location>
</feature>
<dbReference type="CDD" id="cd00160">
    <property type="entry name" value="RhoGEF"/>
    <property type="match status" value="1"/>
</dbReference>
<feature type="compositionally biased region" description="Polar residues" evidence="3">
    <location>
        <begin position="1107"/>
        <end position="1124"/>
    </location>
</feature>
<feature type="domain" description="DH" evidence="5">
    <location>
        <begin position="1362"/>
        <end position="1551"/>
    </location>
</feature>
<feature type="region of interest" description="Disordered" evidence="3">
    <location>
        <begin position="1054"/>
        <end position="1124"/>
    </location>
</feature>
<feature type="region of interest" description="Disordered" evidence="3">
    <location>
        <begin position="747"/>
        <end position="767"/>
    </location>
</feature>
<dbReference type="Gene3D" id="2.30.29.30">
    <property type="entry name" value="Pleckstrin-homology domain (PH domain)/Phosphotyrosine-binding domain (PTB)"/>
    <property type="match status" value="1"/>
</dbReference>
<dbReference type="Gene3D" id="2.30.30.40">
    <property type="entry name" value="SH3 Domains"/>
    <property type="match status" value="1"/>
</dbReference>
<evidence type="ECO:0000313" key="8">
    <source>
        <dbReference type="RefSeq" id="XP_014668302.1"/>
    </source>
</evidence>
<feature type="region of interest" description="Disordered" evidence="3">
    <location>
        <begin position="974"/>
        <end position="1009"/>
    </location>
</feature>
<feature type="compositionally biased region" description="Low complexity" evidence="3">
    <location>
        <begin position="1222"/>
        <end position="1240"/>
    </location>
</feature>
<dbReference type="SMART" id="SM00325">
    <property type="entry name" value="RhoGEF"/>
    <property type="match status" value="1"/>
</dbReference>
<dbReference type="CDD" id="cd11793">
    <property type="entry name" value="SH3_ephexin1_like"/>
    <property type="match status" value="1"/>
</dbReference>
<dbReference type="Gene3D" id="1.20.900.10">
    <property type="entry name" value="Dbl homology (DH) domain"/>
    <property type="match status" value="1"/>
</dbReference>
<feature type="compositionally biased region" description="Polar residues" evidence="3">
    <location>
        <begin position="751"/>
        <end position="767"/>
    </location>
</feature>
<keyword evidence="6" id="KW-1185">Reference proteome</keyword>